<dbReference type="GO" id="GO:0003676">
    <property type="term" value="F:nucleic acid binding"/>
    <property type="evidence" value="ECO:0007669"/>
    <property type="project" value="InterPro"/>
</dbReference>
<reference evidence="2 3" key="1">
    <citation type="submission" date="2019-04" db="EMBL/GenBank/DDBJ databases">
        <title>Chromosome genome assembly for Takifugu flavidus.</title>
        <authorList>
            <person name="Xiao S."/>
        </authorList>
    </citation>
    <scope>NUCLEOTIDE SEQUENCE [LARGE SCALE GENOMIC DNA]</scope>
    <source>
        <strain evidence="2">HTHZ2018</strain>
        <tissue evidence="2">Muscle</tissue>
    </source>
</reference>
<evidence type="ECO:0000256" key="1">
    <source>
        <dbReference type="SAM" id="MobiDB-lite"/>
    </source>
</evidence>
<evidence type="ECO:0000313" key="3">
    <source>
        <dbReference type="Proteomes" id="UP000324091"/>
    </source>
</evidence>
<dbReference type="InterPro" id="IPR012337">
    <property type="entry name" value="RNaseH-like_sf"/>
</dbReference>
<sequence length="185" mass="20870">MEKLKAIFSRHGVAEVLVTDGGPQFVSAEFADFAREESRAEAERAVGTVKSLLRKGEDPHKALMAYRATPLAQGASPAQLLMGRNIRTPLPVSQENLDPRWPDLQAFREKNQEMKEKQASCFNKRHRAQQRQELRPGQRVWVKNTEHLGSSQVQPRHQGPTTSSWPQEVFGETDPTSGSFQRLLL</sequence>
<keyword evidence="3" id="KW-1185">Reference proteome</keyword>
<dbReference type="SUPFAM" id="SSF53098">
    <property type="entry name" value="Ribonuclease H-like"/>
    <property type="match status" value="1"/>
</dbReference>
<accession>A0A5C6MZW9</accession>
<dbReference type="PANTHER" id="PTHR37984">
    <property type="entry name" value="PROTEIN CBG26694"/>
    <property type="match status" value="1"/>
</dbReference>
<dbReference type="EMBL" id="RHFK02000019">
    <property type="protein sequence ID" value="TWW58967.1"/>
    <property type="molecule type" value="Genomic_DNA"/>
</dbReference>
<proteinExistence type="predicted"/>
<dbReference type="Gene3D" id="3.30.420.10">
    <property type="entry name" value="Ribonuclease H-like superfamily/Ribonuclease H"/>
    <property type="match status" value="1"/>
</dbReference>
<comment type="caution">
    <text evidence="2">The sequence shown here is derived from an EMBL/GenBank/DDBJ whole genome shotgun (WGS) entry which is preliminary data.</text>
</comment>
<feature type="compositionally biased region" description="Polar residues" evidence="1">
    <location>
        <begin position="174"/>
        <end position="185"/>
    </location>
</feature>
<feature type="compositionally biased region" description="Polar residues" evidence="1">
    <location>
        <begin position="147"/>
        <end position="166"/>
    </location>
</feature>
<dbReference type="Proteomes" id="UP000324091">
    <property type="component" value="Chromosome 6"/>
</dbReference>
<evidence type="ECO:0000313" key="2">
    <source>
        <dbReference type="EMBL" id="TWW58967.1"/>
    </source>
</evidence>
<dbReference type="InterPro" id="IPR036397">
    <property type="entry name" value="RNaseH_sf"/>
</dbReference>
<name>A0A5C6MZW9_9TELE</name>
<dbReference type="AlphaFoldDB" id="A0A5C6MZW9"/>
<organism evidence="2 3">
    <name type="scientific">Takifugu flavidus</name>
    <name type="common">sansaifugu</name>
    <dbReference type="NCBI Taxonomy" id="433684"/>
    <lineage>
        <taxon>Eukaryota</taxon>
        <taxon>Metazoa</taxon>
        <taxon>Chordata</taxon>
        <taxon>Craniata</taxon>
        <taxon>Vertebrata</taxon>
        <taxon>Euteleostomi</taxon>
        <taxon>Actinopterygii</taxon>
        <taxon>Neopterygii</taxon>
        <taxon>Teleostei</taxon>
        <taxon>Neoteleostei</taxon>
        <taxon>Acanthomorphata</taxon>
        <taxon>Eupercaria</taxon>
        <taxon>Tetraodontiformes</taxon>
        <taxon>Tetradontoidea</taxon>
        <taxon>Tetraodontidae</taxon>
        <taxon>Takifugu</taxon>
    </lineage>
</organism>
<protein>
    <recommendedName>
        <fullName evidence="4">Integrase catalytic domain-containing protein</fullName>
    </recommendedName>
</protein>
<dbReference type="InterPro" id="IPR050951">
    <property type="entry name" value="Retrovirus_Pol_polyprotein"/>
</dbReference>
<feature type="region of interest" description="Disordered" evidence="1">
    <location>
        <begin position="147"/>
        <end position="185"/>
    </location>
</feature>
<evidence type="ECO:0008006" key="4">
    <source>
        <dbReference type="Google" id="ProtNLM"/>
    </source>
</evidence>
<gene>
    <name evidence="2" type="ORF">D4764_06G0004970</name>
</gene>
<dbReference type="PANTHER" id="PTHR37984:SF5">
    <property type="entry name" value="PROTEIN NYNRIN-LIKE"/>
    <property type="match status" value="1"/>
</dbReference>